<dbReference type="PROSITE" id="PS50850">
    <property type="entry name" value="MFS"/>
    <property type="match status" value="1"/>
</dbReference>
<dbReference type="InterPro" id="IPR020846">
    <property type="entry name" value="MFS_dom"/>
</dbReference>
<dbReference type="PANTHER" id="PTHR23501:SF191">
    <property type="entry name" value="VACUOLAR BASIC AMINO ACID TRANSPORTER 4"/>
    <property type="match status" value="1"/>
</dbReference>
<feature type="transmembrane region" description="Helical" evidence="6">
    <location>
        <begin position="121"/>
        <end position="142"/>
    </location>
</feature>
<evidence type="ECO:0000256" key="6">
    <source>
        <dbReference type="SAM" id="Phobius"/>
    </source>
</evidence>
<evidence type="ECO:0000256" key="2">
    <source>
        <dbReference type="ARBA" id="ARBA00022448"/>
    </source>
</evidence>
<evidence type="ECO:0000313" key="8">
    <source>
        <dbReference type="EMBL" id="EGO26219.1"/>
    </source>
</evidence>
<feature type="transmembrane region" description="Helical" evidence="6">
    <location>
        <begin position="154"/>
        <end position="175"/>
    </location>
</feature>
<dbReference type="PANTHER" id="PTHR23501">
    <property type="entry name" value="MAJOR FACILITATOR SUPERFAMILY"/>
    <property type="match status" value="1"/>
</dbReference>
<keyword evidence="2" id="KW-0813">Transport</keyword>
<feature type="transmembrane region" description="Helical" evidence="6">
    <location>
        <begin position="225"/>
        <end position="246"/>
    </location>
</feature>
<feature type="transmembrane region" description="Helical" evidence="6">
    <location>
        <begin position="28"/>
        <end position="57"/>
    </location>
</feature>
<comment type="subcellular location">
    <subcellularLocation>
        <location evidence="1">Endomembrane system</location>
        <topology evidence="1">Multi-pass membrane protein</topology>
    </subcellularLocation>
</comment>
<accession>F8NR46</accession>
<feature type="transmembrane region" description="Helical" evidence="6">
    <location>
        <begin position="181"/>
        <end position="204"/>
    </location>
</feature>
<dbReference type="AlphaFoldDB" id="F8NR46"/>
<organism>
    <name type="scientific">Serpula lacrymans var. lacrymans (strain S7.9)</name>
    <name type="common">Dry rot fungus</name>
    <dbReference type="NCBI Taxonomy" id="578457"/>
    <lineage>
        <taxon>Eukaryota</taxon>
        <taxon>Fungi</taxon>
        <taxon>Dikarya</taxon>
        <taxon>Basidiomycota</taxon>
        <taxon>Agaricomycotina</taxon>
        <taxon>Agaricomycetes</taxon>
        <taxon>Agaricomycetidae</taxon>
        <taxon>Boletales</taxon>
        <taxon>Coniophorineae</taxon>
        <taxon>Serpulaceae</taxon>
        <taxon>Serpula</taxon>
    </lineage>
</organism>
<keyword evidence="3 6" id="KW-0812">Transmembrane</keyword>
<dbReference type="GO" id="GO:0012505">
    <property type="term" value="C:endomembrane system"/>
    <property type="evidence" value="ECO:0007669"/>
    <property type="project" value="UniProtKB-SubCell"/>
</dbReference>
<evidence type="ECO:0000256" key="5">
    <source>
        <dbReference type="ARBA" id="ARBA00023136"/>
    </source>
</evidence>
<evidence type="ECO:0000256" key="1">
    <source>
        <dbReference type="ARBA" id="ARBA00004127"/>
    </source>
</evidence>
<dbReference type="Gene3D" id="1.20.1720.10">
    <property type="entry name" value="Multidrug resistance protein D"/>
    <property type="match status" value="1"/>
</dbReference>
<feature type="transmembrane region" description="Helical" evidence="6">
    <location>
        <begin position="291"/>
        <end position="310"/>
    </location>
</feature>
<reference evidence="8" key="1">
    <citation type="submission" date="2011-04" db="EMBL/GenBank/DDBJ databases">
        <title>Evolution of plant cell wall degrading machinery underlies the functional diversity of forest fungi.</title>
        <authorList>
            <consortium name="US DOE Joint Genome Institute (JGI-PGF)"/>
            <person name="Eastwood D.C."/>
            <person name="Floudas D."/>
            <person name="Binder M."/>
            <person name="Majcherczyk A."/>
            <person name="Schneider P."/>
            <person name="Aerts A."/>
            <person name="Asiegbu F.O."/>
            <person name="Baker S.E."/>
            <person name="Barry K."/>
            <person name="Bendiksby M."/>
            <person name="Blumentritt M."/>
            <person name="Coutinho P.M."/>
            <person name="Cullen D."/>
            <person name="Cullen D."/>
            <person name="Gathman A."/>
            <person name="Goodell B."/>
            <person name="Henrissat B."/>
            <person name="Ihrmark K."/>
            <person name="Kauserud H."/>
            <person name="Kohler A."/>
            <person name="LaButti K."/>
            <person name="Lapidus A."/>
            <person name="Lavin J.L."/>
            <person name="Lee Y.-H."/>
            <person name="Lindquist E."/>
            <person name="Lilly W."/>
            <person name="Lucas S."/>
            <person name="Morin E."/>
            <person name="Murat C."/>
            <person name="Oguiza J.A."/>
            <person name="Park J."/>
            <person name="Pisabarro A.G."/>
            <person name="Riley R."/>
            <person name="Rosling A."/>
            <person name="Salamov A."/>
            <person name="Schmidt O."/>
            <person name="Schmutz J."/>
            <person name="Skrede I."/>
            <person name="Stenlid J."/>
            <person name="Wiebenga A."/>
            <person name="Xie X."/>
            <person name="Kues U."/>
            <person name="Hibbett D.S."/>
            <person name="Hoffmeister D."/>
            <person name="Hogberg N."/>
            <person name="Martin F."/>
            <person name="Grigoriev I.V."/>
            <person name="Watkinson S.C."/>
        </authorList>
    </citation>
    <scope>NUCLEOTIDE SEQUENCE</scope>
    <source>
        <strain evidence="8">S7.9</strain>
    </source>
</reference>
<gene>
    <name evidence="8" type="ORF">SERLADRAFT_360612</name>
</gene>
<dbReference type="InterPro" id="IPR036259">
    <property type="entry name" value="MFS_trans_sf"/>
</dbReference>
<keyword evidence="4 6" id="KW-1133">Transmembrane helix</keyword>
<dbReference type="EMBL" id="GL945432">
    <property type="protein sequence ID" value="EGO26219.1"/>
    <property type="molecule type" value="Genomic_DNA"/>
</dbReference>
<sequence length="311" mass="34063">MKTDLRRLAIYIIEPLLGKSKKLDHKSIVLIFVGLALAVFVASLDETIVATAAVSIVSQYKAFHLYSWISVSYLVCLNAAQPLYGKLSTVFGRRPAVLFGLTVFLAGSVGCAWAPNIQLFLVSRCAAGVGAGGMTNMAFIIVSDIFPLKERPKYQSILMSSFGAANVCGPVLGGVITKMMGWRWCFIINIPICLVTFLAVGIFLRLPRPEGQLNASIRHVDFAGAFTLVASVVGFMIPMTLGGDYFAWNSPAIYAMLSTAVISLVSFFLIEKYVAVDPIVPLRLLKNRSLVGAWLTLFFYGMVFFSMMYYL</sequence>
<dbReference type="Pfam" id="PF07690">
    <property type="entry name" value="MFS_1"/>
    <property type="match status" value="1"/>
</dbReference>
<dbReference type="SUPFAM" id="SSF103473">
    <property type="entry name" value="MFS general substrate transporter"/>
    <property type="match status" value="1"/>
</dbReference>
<dbReference type="KEGG" id="sla:SERLADRAFT_360612"/>
<dbReference type="GO" id="GO:0005886">
    <property type="term" value="C:plasma membrane"/>
    <property type="evidence" value="ECO:0007669"/>
    <property type="project" value="TreeGrafter"/>
</dbReference>
<dbReference type="Proteomes" id="UP000008064">
    <property type="component" value="Unassembled WGS sequence"/>
</dbReference>
<feature type="transmembrane region" description="Helical" evidence="6">
    <location>
        <begin position="96"/>
        <end position="115"/>
    </location>
</feature>
<evidence type="ECO:0000256" key="4">
    <source>
        <dbReference type="ARBA" id="ARBA00022989"/>
    </source>
</evidence>
<name>F8NR46_SERL9</name>
<protein>
    <recommendedName>
        <fullName evidence="7">Major facilitator superfamily (MFS) profile domain-containing protein</fullName>
    </recommendedName>
</protein>
<dbReference type="RefSeq" id="XP_007316392.1">
    <property type="nucleotide sequence ID" value="XM_007316330.1"/>
</dbReference>
<feature type="domain" description="Major facilitator superfamily (MFS) profile" evidence="7">
    <location>
        <begin position="31"/>
        <end position="311"/>
    </location>
</feature>
<feature type="transmembrane region" description="Helical" evidence="6">
    <location>
        <begin position="252"/>
        <end position="270"/>
    </location>
</feature>
<feature type="transmembrane region" description="Helical" evidence="6">
    <location>
        <begin position="63"/>
        <end position="84"/>
    </location>
</feature>
<dbReference type="OrthoDB" id="10021397at2759"/>
<evidence type="ECO:0000256" key="3">
    <source>
        <dbReference type="ARBA" id="ARBA00022692"/>
    </source>
</evidence>
<dbReference type="GeneID" id="18809786"/>
<proteinExistence type="predicted"/>
<dbReference type="InterPro" id="IPR011701">
    <property type="entry name" value="MFS"/>
</dbReference>
<evidence type="ECO:0000259" key="7">
    <source>
        <dbReference type="PROSITE" id="PS50850"/>
    </source>
</evidence>
<dbReference type="HOGENOM" id="CLU_000960_10_0_1"/>
<dbReference type="GO" id="GO:0022857">
    <property type="term" value="F:transmembrane transporter activity"/>
    <property type="evidence" value="ECO:0007669"/>
    <property type="project" value="InterPro"/>
</dbReference>
<keyword evidence="5 6" id="KW-0472">Membrane</keyword>